<dbReference type="RefSeq" id="WP_106846625.1">
    <property type="nucleotide sequence ID" value="NZ_CP027792.1"/>
</dbReference>
<sequence length="391" mass="41086">MLLFSTAVIPLLSLWLWWPASALPWPVRLAAAAATALLASSPALLLYLMQAGRLGYVTAAHLQVPSGWALATLALALPLVLLRDLAWLAAHLGGAAGAARLLHGPVLTPALLALAAAVAAYGVWAAVRPPQVHEQSITLPALPPALDGLRVAVLADLHASPVNDARYLQAVVQRTLAARPDLIVLPGDMVDGPVSATAPSVAPLAGLHAPLGVWLAPGNHEYYSGYDAWMAEFARLGLSVLQNRTALLQVQGARLALSGIGDPVYGRTSQHNANPAVPEGVAPDVAAVAAQARAGKADFHLLLAHQPKFARDYAQHGIGLQLAGHTHGGHIRGFDRWVVAPFNNGFVRGLYQVGDMRLFVSNGAGLWAGFAVRLGVPARIDVLTLRRPTHE</sequence>
<protein>
    <submittedName>
        <fullName evidence="5">Metallophosphatase</fullName>
    </submittedName>
</protein>
<dbReference type="PANTHER" id="PTHR31302">
    <property type="entry name" value="TRANSMEMBRANE PROTEIN WITH METALLOPHOSPHOESTERASE DOMAIN-RELATED"/>
    <property type="match status" value="1"/>
</dbReference>
<keyword evidence="2" id="KW-0378">Hydrolase</keyword>
<evidence type="ECO:0000313" key="5">
    <source>
        <dbReference type="EMBL" id="AVP58072.1"/>
    </source>
</evidence>
<gene>
    <name evidence="5" type="ORF">C7H73_10625</name>
</gene>
<evidence type="ECO:0000256" key="1">
    <source>
        <dbReference type="ARBA" id="ARBA00022723"/>
    </source>
</evidence>
<dbReference type="OrthoDB" id="9780884at2"/>
<dbReference type="InterPro" id="IPR029052">
    <property type="entry name" value="Metallo-depent_PP-like"/>
</dbReference>
<evidence type="ECO:0000259" key="4">
    <source>
        <dbReference type="Pfam" id="PF00149"/>
    </source>
</evidence>
<keyword evidence="3" id="KW-0812">Transmembrane</keyword>
<keyword evidence="3" id="KW-0472">Membrane</keyword>
<dbReference type="Proteomes" id="UP000241829">
    <property type="component" value="Chromosome"/>
</dbReference>
<dbReference type="GO" id="GO:0009245">
    <property type="term" value="P:lipid A biosynthetic process"/>
    <property type="evidence" value="ECO:0007669"/>
    <property type="project" value="TreeGrafter"/>
</dbReference>
<dbReference type="InterPro" id="IPR004843">
    <property type="entry name" value="Calcineurin-like_PHP"/>
</dbReference>
<name>A0A2P1NLY0_9BURK</name>
<dbReference type="AlphaFoldDB" id="A0A2P1NLY0"/>
<dbReference type="InterPro" id="IPR051158">
    <property type="entry name" value="Metallophosphoesterase_sf"/>
</dbReference>
<feature type="transmembrane region" description="Helical" evidence="3">
    <location>
        <begin position="110"/>
        <end position="127"/>
    </location>
</feature>
<dbReference type="Pfam" id="PF00149">
    <property type="entry name" value="Metallophos"/>
    <property type="match status" value="1"/>
</dbReference>
<evidence type="ECO:0000256" key="2">
    <source>
        <dbReference type="ARBA" id="ARBA00022801"/>
    </source>
</evidence>
<proteinExistence type="predicted"/>
<evidence type="ECO:0000256" key="3">
    <source>
        <dbReference type="SAM" id="Phobius"/>
    </source>
</evidence>
<dbReference type="GO" id="GO:0046872">
    <property type="term" value="F:metal ion binding"/>
    <property type="evidence" value="ECO:0007669"/>
    <property type="project" value="UniProtKB-KW"/>
</dbReference>
<keyword evidence="6" id="KW-1185">Reference proteome</keyword>
<dbReference type="CDD" id="cd07385">
    <property type="entry name" value="MPP_YkuE_C"/>
    <property type="match status" value="1"/>
</dbReference>
<feature type="transmembrane region" description="Helical" evidence="3">
    <location>
        <begin position="70"/>
        <end position="90"/>
    </location>
</feature>
<keyword evidence="3" id="KW-1133">Transmembrane helix</keyword>
<dbReference type="GO" id="GO:0016020">
    <property type="term" value="C:membrane"/>
    <property type="evidence" value="ECO:0007669"/>
    <property type="project" value="GOC"/>
</dbReference>
<dbReference type="KEGG" id="melm:C7H73_10625"/>
<keyword evidence="1" id="KW-0479">Metal-binding</keyword>
<feature type="domain" description="Calcineurin-like phosphoesterase" evidence="4">
    <location>
        <begin position="149"/>
        <end position="328"/>
    </location>
</feature>
<dbReference type="Gene3D" id="3.60.21.10">
    <property type="match status" value="1"/>
</dbReference>
<dbReference type="PANTHER" id="PTHR31302:SF31">
    <property type="entry name" value="PHOSPHODIESTERASE YAEI"/>
    <property type="match status" value="1"/>
</dbReference>
<organism evidence="5 6">
    <name type="scientific">Pulveribacter suum</name>
    <dbReference type="NCBI Taxonomy" id="2116657"/>
    <lineage>
        <taxon>Bacteria</taxon>
        <taxon>Pseudomonadati</taxon>
        <taxon>Pseudomonadota</taxon>
        <taxon>Betaproteobacteria</taxon>
        <taxon>Burkholderiales</taxon>
        <taxon>Comamonadaceae</taxon>
        <taxon>Pulveribacter</taxon>
    </lineage>
</organism>
<evidence type="ECO:0000313" key="6">
    <source>
        <dbReference type="Proteomes" id="UP000241829"/>
    </source>
</evidence>
<dbReference type="SUPFAM" id="SSF56300">
    <property type="entry name" value="Metallo-dependent phosphatases"/>
    <property type="match status" value="1"/>
</dbReference>
<accession>A0A2P1NLY0</accession>
<feature type="transmembrane region" description="Helical" evidence="3">
    <location>
        <begin position="32"/>
        <end position="49"/>
    </location>
</feature>
<dbReference type="GO" id="GO:0008758">
    <property type="term" value="F:UDP-2,3-diacylglucosamine hydrolase activity"/>
    <property type="evidence" value="ECO:0007669"/>
    <property type="project" value="TreeGrafter"/>
</dbReference>
<dbReference type="EMBL" id="CP027792">
    <property type="protein sequence ID" value="AVP58072.1"/>
    <property type="molecule type" value="Genomic_DNA"/>
</dbReference>
<reference evidence="6" key="1">
    <citation type="submission" date="2018-03" db="EMBL/GenBank/DDBJ databases">
        <title>Genome sequencing of Melaminivora sp. strain SC2-7.</title>
        <authorList>
            <person name="Kim S.-J."/>
            <person name="Heo J."/>
            <person name="Ahn J.-H."/>
            <person name="Kwon S.-W."/>
        </authorList>
    </citation>
    <scope>NUCLEOTIDE SEQUENCE [LARGE SCALE GENOMIC DNA]</scope>
    <source>
        <strain evidence="6">SC2-7</strain>
    </source>
</reference>